<evidence type="ECO:0008006" key="2">
    <source>
        <dbReference type="Google" id="ProtNLM"/>
    </source>
</evidence>
<dbReference type="InterPro" id="IPR049809">
    <property type="entry name" value="YehF/YfeS-like_WGR"/>
</dbReference>
<dbReference type="SUPFAM" id="SSF142921">
    <property type="entry name" value="WGR domain-like"/>
    <property type="match status" value="1"/>
</dbReference>
<dbReference type="CDD" id="cd07996">
    <property type="entry name" value="WGR_MMR_like"/>
    <property type="match status" value="1"/>
</dbReference>
<evidence type="ECO:0000313" key="1">
    <source>
        <dbReference type="EMBL" id="VAW94264.1"/>
    </source>
</evidence>
<accession>A0A3B1AK71</accession>
<reference evidence="1" key="1">
    <citation type="submission" date="2018-06" db="EMBL/GenBank/DDBJ databases">
        <authorList>
            <person name="Zhirakovskaya E."/>
        </authorList>
    </citation>
    <scope>NUCLEOTIDE SEQUENCE</scope>
</reference>
<proteinExistence type="predicted"/>
<name>A0A3B1AK71_9ZZZZ</name>
<dbReference type="InterPro" id="IPR036930">
    <property type="entry name" value="WGR_dom_sf"/>
</dbReference>
<sequence>MRIYLQTPPDSGNAPRYYHLLLQKDLISGWNLVHETGRQGSPGRVTKKHFDEREAGVTALINARDAQLKRGFRVVFVKGD</sequence>
<dbReference type="EMBL" id="UOFU01000046">
    <property type="protein sequence ID" value="VAW94264.1"/>
    <property type="molecule type" value="Genomic_DNA"/>
</dbReference>
<gene>
    <name evidence="1" type="ORF">MNBD_GAMMA20-1337</name>
</gene>
<dbReference type="AlphaFoldDB" id="A0A3B1AK71"/>
<protein>
    <recommendedName>
        <fullName evidence="2">WGR domain-containing protein</fullName>
    </recommendedName>
</protein>
<organism evidence="1">
    <name type="scientific">hydrothermal vent metagenome</name>
    <dbReference type="NCBI Taxonomy" id="652676"/>
    <lineage>
        <taxon>unclassified sequences</taxon>
        <taxon>metagenomes</taxon>
        <taxon>ecological metagenomes</taxon>
    </lineage>
</organism>